<dbReference type="Pfam" id="PF02737">
    <property type="entry name" value="3HCDH_N"/>
    <property type="match status" value="1"/>
</dbReference>
<dbReference type="GO" id="GO:0006631">
    <property type="term" value="P:fatty acid metabolic process"/>
    <property type="evidence" value="ECO:0007669"/>
    <property type="project" value="InterPro"/>
</dbReference>
<sequence length="347" mass="37933">MSTRSIFPNLNEVQHVAVIGTGLIGAGWVAQFLLYGLKTSVWDPAPDFEDRLMGQLQDVFSRLHVDQDHQARCLNALNFAENLEAAAASAQFIQENGPENLQVKRGILEELARAVPPDVVIASSASGLPMSELQQGCLHPERLVIGHPFNPVYMIPLVEIVAGSLTGAETVTWVEGFYRSLGKAPVVCDRENVGFIANRLQEALFREALHMVKAGDATVGQIDDVVRYGLGVRWAFMGPFLSYHLAGGKEGLSGFFERFGETIGEPYSRLQAPELSQELIDSVLDQGELAFGGQSIEDAEQWRDDCLSQILALSNREGGMYRVQRQQPGEQVCCTKPPSDGISDNGC</sequence>
<dbReference type="SUPFAM" id="SSF51735">
    <property type="entry name" value="NAD(P)-binding Rossmann-fold domains"/>
    <property type="match status" value="1"/>
</dbReference>
<evidence type="ECO:0000259" key="4">
    <source>
        <dbReference type="Pfam" id="PF02737"/>
    </source>
</evidence>
<dbReference type="GO" id="GO:0016616">
    <property type="term" value="F:oxidoreductase activity, acting on the CH-OH group of donors, NAD or NADP as acceptor"/>
    <property type="evidence" value="ECO:0007669"/>
    <property type="project" value="InterPro"/>
</dbReference>
<evidence type="ECO:0000313" key="5">
    <source>
        <dbReference type="EMBL" id="RZO19481.1"/>
    </source>
</evidence>
<dbReference type="InterPro" id="IPR006176">
    <property type="entry name" value="3-OHacyl-CoA_DH_NAD-bd"/>
</dbReference>
<dbReference type="InterPro" id="IPR006108">
    <property type="entry name" value="3HC_DH_C"/>
</dbReference>
<gene>
    <name evidence="5" type="ORF">EVB03_07805</name>
</gene>
<organism evidence="5 6">
    <name type="scientific">SAR92 clade bacterium</name>
    <dbReference type="NCBI Taxonomy" id="2315479"/>
    <lineage>
        <taxon>Bacteria</taxon>
        <taxon>Pseudomonadati</taxon>
        <taxon>Pseudomonadota</taxon>
        <taxon>Gammaproteobacteria</taxon>
        <taxon>Cellvibrionales</taxon>
        <taxon>Porticoccaceae</taxon>
        <taxon>SAR92 clade</taxon>
    </lineage>
</organism>
<dbReference type="Proteomes" id="UP000315889">
    <property type="component" value="Unassembled WGS sequence"/>
</dbReference>
<evidence type="ECO:0000259" key="3">
    <source>
        <dbReference type="Pfam" id="PF00725"/>
    </source>
</evidence>
<dbReference type="InterPro" id="IPR008927">
    <property type="entry name" value="6-PGluconate_DH-like_C_sf"/>
</dbReference>
<evidence type="ECO:0000256" key="2">
    <source>
        <dbReference type="ARBA" id="ARBA00023002"/>
    </source>
</evidence>
<dbReference type="SUPFAM" id="SSF48179">
    <property type="entry name" value="6-phosphogluconate dehydrogenase C-terminal domain-like"/>
    <property type="match status" value="1"/>
</dbReference>
<dbReference type="AlphaFoldDB" id="A0A520ME70"/>
<evidence type="ECO:0000256" key="1">
    <source>
        <dbReference type="ARBA" id="ARBA00009463"/>
    </source>
</evidence>
<protein>
    <submittedName>
        <fullName evidence="5">L-carnitine dehydrogenase</fullName>
    </submittedName>
</protein>
<comment type="caution">
    <text evidence="5">The sequence shown here is derived from an EMBL/GenBank/DDBJ whole genome shotgun (WGS) entry which is preliminary data.</text>
</comment>
<dbReference type="EMBL" id="SHBP01000011">
    <property type="protein sequence ID" value="RZO19481.1"/>
    <property type="molecule type" value="Genomic_DNA"/>
</dbReference>
<dbReference type="Pfam" id="PF00725">
    <property type="entry name" value="3HCDH"/>
    <property type="match status" value="1"/>
</dbReference>
<dbReference type="InterPro" id="IPR013328">
    <property type="entry name" value="6PGD_dom2"/>
</dbReference>
<dbReference type="PANTHER" id="PTHR48075:SF5">
    <property type="entry name" value="3-HYDROXYBUTYRYL-COA DEHYDROGENASE"/>
    <property type="match status" value="1"/>
</dbReference>
<dbReference type="Gene3D" id="3.40.50.720">
    <property type="entry name" value="NAD(P)-binding Rossmann-like Domain"/>
    <property type="match status" value="1"/>
</dbReference>
<evidence type="ECO:0000313" key="6">
    <source>
        <dbReference type="Proteomes" id="UP000315889"/>
    </source>
</evidence>
<dbReference type="InterPro" id="IPR006180">
    <property type="entry name" value="3-OHacyl-CoA_DH_CS"/>
</dbReference>
<accession>A0A520ME70</accession>
<dbReference type="PANTHER" id="PTHR48075">
    <property type="entry name" value="3-HYDROXYACYL-COA DEHYDROGENASE FAMILY PROTEIN"/>
    <property type="match status" value="1"/>
</dbReference>
<dbReference type="PROSITE" id="PS00067">
    <property type="entry name" value="3HCDH"/>
    <property type="match status" value="1"/>
</dbReference>
<reference evidence="5 6" key="1">
    <citation type="submission" date="2019-02" db="EMBL/GenBank/DDBJ databases">
        <title>Prokaryotic population dynamics and viral predation in marine succession experiment using metagenomics: the confinement effect.</title>
        <authorList>
            <person name="Haro-Moreno J.M."/>
            <person name="Rodriguez-Valera F."/>
            <person name="Lopez-Perez M."/>
        </authorList>
    </citation>
    <scope>NUCLEOTIDE SEQUENCE [LARGE SCALE GENOMIC DNA]</scope>
    <source>
        <strain evidence="5">MED-G170</strain>
    </source>
</reference>
<dbReference type="GO" id="GO:0070403">
    <property type="term" value="F:NAD+ binding"/>
    <property type="evidence" value="ECO:0007669"/>
    <property type="project" value="InterPro"/>
</dbReference>
<feature type="domain" description="3-hydroxyacyl-CoA dehydrogenase C-terminal" evidence="3">
    <location>
        <begin position="194"/>
        <end position="269"/>
    </location>
</feature>
<dbReference type="InterPro" id="IPR036291">
    <property type="entry name" value="NAD(P)-bd_dom_sf"/>
</dbReference>
<keyword evidence="2" id="KW-0560">Oxidoreductase</keyword>
<name>A0A520ME70_9GAMM</name>
<feature type="domain" description="3-hydroxyacyl-CoA dehydrogenase NAD binding" evidence="4">
    <location>
        <begin position="15"/>
        <end position="190"/>
    </location>
</feature>
<proteinExistence type="inferred from homology"/>
<comment type="similarity">
    <text evidence="1">Belongs to the 3-hydroxyacyl-CoA dehydrogenase family.</text>
</comment>
<dbReference type="Gene3D" id="1.10.1040.10">
    <property type="entry name" value="N-(1-d-carboxylethyl)-l-norvaline Dehydrogenase, domain 2"/>
    <property type="match status" value="1"/>
</dbReference>